<dbReference type="EMBL" id="CP059165">
    <property type="protein sequence ID" value="QLL08860.1"/>
    <property type="molecule type" value="Genomic_DNA"/>
</dbReference>
<dbReference type="KEGG" id="mgor:H0P51_08145"/>
<reference evidence="1" key="2">
    <citation type="submission" date="2020-07" db="EMBL/GenBank/DDBJ databases">
        <authorList>
            <person name="Yu X."/>
        </authorList>
    </citation>
    <scope>NUCLEOTIDE SEQUENCE [LARGE SCALE GENOMIC DNA]</scope>
    <source>
        <strain evidence="1">24T</strain>
    </source>
</reference>
<dbReference type="GO" id="GO:0016491">
    <property type="term" value="F:oxidoreductase activity"/>
    <property type="evidence" value="ECO:0007669"/>
    <property type="project" value="InterPro"/>
</dbReference>
<evidence type="ECO:0000313" key="1">
    <source>
        <dbReference type="EMBL" id="QLL08860.1"/>
    </source>
</evidence>
<protein>
    <submittedName>
        <fullName evidence="1">Uncharacterized protein</fullName>
    </submittedName>
</protein>
<dbReference type="Proteomes" id="UP000510682">
    <property type="component" value="Chromosome"/>
</dbReference>
<sequence length="87" mass="9255">MTTPTAPAMAMRTSERRQLSAALEAECEPTRSDLGSLMLVVGFDGYDDAVRIANRSIRGLSAVVFANAREPAKSVAGRRRTLGCPAS</sequence>
<proteinExistence type="predicted"/>
<name>A0A7D6IPG1_9MYCO</name>
<accession>A0A7D6IPG1</accession>
<dbReference type="SUPFAM" id="SSF53720">
    <property type="entry name" value="ALDH-like"/>
    <property type="match status" value="1"/>
</dbReference>
<gene>
    <name evidence="1" type="ORF">H0P51_08145</name>
</gene>
<dbReference type="AlphaFoldDB" id="A0A7D6IPG1"/>
<reference evidence="1" key="1">
    <citation type="submission" date="2020-07" db="EMBL/GenBank/DDBJ databases">
        <title>Description of Mycobacterium gordonae subsp. intergordonae subsp.nov. and Mycobacterium gordonae subsp. gordonae subsp. nov.</title>
        <authorList>
            <person name="Huang H."/>
        </authorList>
    </citation>
    <scope>NUCLEOTIDE SEQUENCE [LARGE SCALE GENOMIC DNA]</scope>
    <source>
        <strain evidence="1">24T</strain>
    </source>
</reference>
<dbReference type="RefSeq" id="WP_180917445.1">
    <property type="nucleotide sequence ID" value="NZ_CP059165.1"/>
</dbReference>
<organism evidence="1 2">
    <name type="scientific">Mycobacterium vicinigordonae</name>
    <dbReference type="NCBI Taxonomy" id="1719132"/>
    <lineage>
        <taxon>Bacteria</taxon>
        <taxon>Bacillati</taxon>
        <taxon>Actinomycetota</taxon>
        <taxon>Actinomycetes</taxon>
        <taxon>Mycobacteriales</taxon>
        <taxon>Mycobacteriaceae</taxon>
        <taxon>Mycobacterium</taxon>
    </lineage>
</organism>
<keyword evidence="2" id="KW-1185">Reference proteome</keyword>
<dbReference type="InterPro" id="IPR016161">
    <property type="entry name" value="Ald_DH/histidinol_DH"/>
</dbReference>
<evidence type="ECO:0000313" key="2">
    <source>
        <dbReference type="Proteomes" id="UP000510682"/>
    </source>
</evidence>